<evidence type="ECO:0000256" key="1">
    <source>
        <dbReference type="SAM" id="Coils"/>
    </source>
</evidence>
<feature type="coiled-coil region" evidence="1">
    <location>
        <begin position="109"/>
        <end position="143"/>
    </location>
</feature>
<proteinExistence type="predicted"/>
<evidence type="ECO:0000313" key="4">
    <source>
        <dbReference type="Proteomes" id="UP000502706"/>
    </source>
</evidence>
<gene>
    <name evidence="3" type="ORF">GBA65_20025</name>
</gene>
<feature type="region of interest" description="Disordered" evidence="2">
    <location>
        <begin position="1"/>
        <end position="48"/>
    </location>
</feature>
<dbReference type="Proteomes" id="UP000502706">
    <property type="component" value="Chromosome"/>
</dbReference>
<evidence type="ECO:0000313" key="3">
    <source>
        <dbReference type="EMBL" id="QIN80423.1"/>
    </source>
</evidence>
<evidence type="ECO:0000256" key="2">
    <source>
        <dbReference type="SAM" id="MobiDB-lite"/>
    </source>
</evidence>
<accession>A0A6G8Q1S9</accession>
<reference evidence="3 4" key="1">
    <citation type="submission" date="2019-10" db="EMBL/GenBank/DDBJ databases">
        <title>Rubrobacter sp nov SCSIO 52915 isolated from a deep-sea sediment in the South China Sea.</title>
        <authorList>
            <person name="Chen R.W."/>
        </authorList>
    </citation>
    <scope>NUCLEOTIDE SEQUENCE [LARGE SCALE GENOMIC DNA]</scope>
    <source>
        <strain evidence="3 4">SCSIO 52915</strain>
    </source>
</reference>
<feature type="compositionally biased region" description="Basic and acidic residues" evidence="2">
    <location>
        <begin position="32"/>
        <end position="46"/>
    </location>
</feature>
<keyword evidence="1" id="KW-0175">Coiled coil</keyword>
<dbReference type="KEGG" id="rmar:GBA65_20025"/>
<dbReference type="RefSeq" id="WP_166398093.1">
    <property type="nucleotide sequence ID" value="NZ_CP045121.1"/>
</dbReference>
<feature type="region of interest" description="Disordered" evidence="2">
    <location>
        <begin position="170"/>
        <end position="224"/>
    </location>
</feature>
<organism evidence="3 4">
    <name type="scientific">Rubrobacter marinus</name>
    <dbReference type="NCBI Taxonomy" id="2653852"/>
    <lineage>
        <taxon>Bacteria</taxon>
        <taxon>Bacillati</taxon>
        <taxon>Actinomycetota</taxon>
        <taxon>Rubrobacteria</taxon>
        <taxon>Rubrobacterales</taxon>
        <taxon>Rubrobacteraceae</taxon>
        <taxon>Rubrobacter</taxon>
    </lineage>
</organism>
<keyword evidence="4" id="KW-1185">Reference proteome</keyword>
<dbReference type="AlphaFoldDB" id="A0A6G8Q1S9"/>
<protein>
    <submittedName>
        <fullName evidence="3">Uncharacterized protein</fullName>
    </submittedName>
</protein>
<sequence length="224" mass="25367">MSERKGFFARLFGGGGEDEGETRMYSAEELGTEERRDEPPPREIEQHPYGFTVERAAEIIDDLPPDVSPESAVRIVRGTLTAAGIKVEDLERSTRARETKLRSEIGLARGRQEELKERADEVIRSLQDEIRKAEQARDNGIKEEEGRISRANTGLEDIKRVRRFFDFPVQEDAEETTQGEVIRPASDDTQVFEPFDDDADDVDQTRVLRRPSSLSDADTDAGQR</sequence>
<dbReference type="EMBL" id="CP045121">
    <property type="protein sequence ID" value="QIN80423.1"/>
    <property type="molecule type" value="Genomic_DNA"/>
</dbReference>
<name>A0A6G8Q1S9_9ACTN</name>